<dbReference type="RefSeq" id="WP_209053661.1">
    <property type="nucleotide sequence ID" value="NZ_CP072426.1"/>
</dbReference>
<evidence type="ECO:0000313" key="2">
    <source>
        <dbReference type="Proteomes" id="UP000665025"/>
    </source>
</evidence>
<sequence>MKKIRPLTLLTKLASLTNLTGKEKGQALSNEKILSAGQEGLVSGCGIYEPNDPRVSGAFKQ</sequence>
<evidence type="ECO:0000313" key="1">
    <source>
        <dbReference type="EMBL" id="QTL37429.1"/>
    </source>
</evidence>
<organism evidence="1 2">
    <name type="scientific">Pseudoalteromonas viridis</name>
    <dbReference type="NCBI Taxonomy" id="339617"/>
    <lineage>
        <taxon>Bacteria</taxon>
        <taxon>Pseudomonadati</taxon>
        <taxon>Pseudomonadota</taxon>
        <taxon>Gammaproteobacteria</taxon>
        <taxon>Alteromonadales</taxon>
        <taxon>Pseudoalteromonadaceae</taxon>
        <taxon>Pseudoalteromonas</taxon>
    </lineage>
</organism>
<name>A0ABX7VFN5_9GAMM</name>
<proteinExistence type="predicted"/>
<gene>
    <name evidence="1" type="ORF">J5X90_21525</name>
</gene>
<dbReference type="EMBL" id="CP072426">
    <property type="protein sequence ID" value="QTL37429.1"/>
    <property type="molecule type" value="Genomic_DNA"/>
</dbReference>
<accession>A0ABX7VFN5</accession>
<dbReference type="Proteomes" id="UP000665025">
    <property type="component" value="Chromosome 2"/>
</dbReference>
<reference evidence="1 2" key="1">
    <citation type="submission" date="2021-03" db="EMBL/GenBank/DDBJ databases">
        <title>Complete Genome of Pseudoalteromonas viridis Strain BBR56, a new biocontrol bacterial candidate.</title>
        <authorList>
            <person name="Handayani D.P."/>
            <person name="Isnansetyo A."/>
            <person name="Istiqomah I."/>
            <person name="Jumina J."/>
        </authorList>
    </citation>
    <scope>NUCLEOTIDE SEQUENCE [LARGE SCALE GENOMIC DNA]</scope>
    <source>
        <strain evidence="1 2">BBR56</strain>
    </source>
</reference>
<keyword evidence="2" id="KW-1185">Reference proteome</keyword>
<protein>
    <submittedName>
        <fullName evidence="1">Uncharacterized protein</fullName>
    </submittedName>
</protein>